<keyword evidence="2" id="KW-0456">Lyase</keyword>
<sequence length="264" mass="29234">MSTLVELGIHAQRFFPKVIANTFTKSVCNTLGKSRKLSDKIKFAKDYHIDYRKTRKCSKTDTLESCLAKFPTLNDFFARELKPEYLKVQSRRTGAIICPAECMARRVSSIGGAFDIKGAAYTLETLLRSKTVPSSAAVFIFRLAPEHYHRIHSPTASKITSIKSVGGHYRSVNPILLNRQPVLQENYRKIITFSNGMILVAVGATCVGSIDLSVQKGDTIRHGQDLGSFKFGGSCLVLLVPGTVRSTLTSEERYRRIGSVIGQV</sequence>
<accession>A0A6C0DH11</accession>
<reference evidence="3" key="1">
    <citation type="journal article" date="2020" name="Nature">
        <title>Giant virus diversity and host interactions through global metagenomics.</title>
        <authorList>
            <person name="Schulz F."/>
            <person name="Roux S."/>
            <person name="Paez-Espino D."/>
            <person name="Jungbluth S."/>
            <person name="Walsh D.A."/>
            <person name="Denef V.J."/>
            <person name="McMahon K.D."/>
            <person name="Konstantinidis K.T."/>
            <person name="Eloe-Fadrosh E.A."/>
            <person name="Kyrpides N.C."/>
            <person name="Woyke T."/>
        </authorList>
    </citation>
    <scope>NUCLEOTIDE SEQUENCE</scope>
    <source>
        <strain evidence="3">GVMAG-M-3300023174-176</strain>
    </source>
</reference>
<dbReference type="GO" id="GO:0008654">
    <property type="term" value="P:phospholipid biosynthetic process"/>
    <property type="evidence" value="ECO:0007669"/>
    <property type="project" value="InterPro"/>
</dbReference>
<dbReference type="Pfam" id="PF02666">
    <property type="entry name" value="PS_Dcarbxylase"/>
    <property type="match status" value="1"/>
</dbReference>
<organism evidence="3">
    <name type="scientific">viral metagenome</name>
    <dbReference type="NCBI Taxonomy" id="1070528"/>
    <lineage>
        <taxon>unclassified sequences</taxon>
        <taxon>metagenomes</taxon>
        <taxon>organismal metagenomes</taxon>
    </lineage>
</organism>
<evidence type="ECO:0000256" key="1">
    <source>
        <dbReference type="ARBA" id="ARBA00022793"/>
    </source>
</evidence>
<dbReference type="AlphaFoldDB" id="A0A6C0DH11"/>
<protein>
    <recommendedName>
        <fullName evidence="4">Phosphatidylserine decarboxylase</fullName>
    </recommendedName>
</protein>
<evidence type="ECO:0000313" key="3">
    <source>
        <dbReference type="EMBL" id="QHT15817.1"/>
    </source>
</evidence>
<dbReference type="EMBL" id="MN739613">
    <property type="protein sequence ID" value="QHT15817.1"/>
    <property type="molecule type" value="Genomic_DNA"/>
</dbReference>
<dbReference type="PANTHER" id="PTHR10067:SF17">
    <property type="entry name" value="PHOSPHATIDYLSERINE DECARBOXYLASE PROENZYME 2"/>
    <property type="match status" value="1"/>
</dbReference>
<evidence type="ECO:0008006" key="4">
    <source>
        <dbReference type="Google" id="ProtNLM"/>
    </source>
</evidence>
<keyword evidence="1" id="KW-0210">Decarboxylase</keyword>
<dbReference type="GO" id="GO:0004609">
    <property type="term" value="F:phosphatidylserine decarboxylase activity"/>
    <property type="evidence" value="ECO:0007669"/>
    <property type="project" value="InterPro"/>
</dbReference>
<evidence type="ECO:0000256" key="2">
    <source>
        <dbReference type="ARBA" id="ARBA00023239"/>
    </source>
</evidence>
<proteinExistence type="predicted"/>
<dbReference type="InterPro" id="IPR003817">
    <property type="entry name" value="PS_Dcarbxylase"/>
</dbReference>
<dbReference type="PANTHER" id="PTHR10067">
    <property type="entry name" value="PHOSPHATIDYLSERINE DECARBOXYLASE"/>
    <property type="match status" value="1"/>
</dbReference>
<name>A0A6C0DH11_9ZZZZ</name>